<dbReference type="Gene3D" id="1.10.10.60">
    <property type="entry name" value="Homeodomain-like"/>
    <property type="match status" value="1"/>
</dbReference>
<dbReference type="Proteomes" id="UP000615446">
    <property type="component" value="Unassembled WGS sequence"/>
</dbReference>
<evidence type="ECO:0000313" key="5">
    <source>
        <dbReference type="EMBL" id="GES78914.1"/>
    </source>
</evidence>
<feature type="compositionally biased region" description="Basic and acidic residues" evidence="2">
    <location>
        <begin position="348"/>
        <end position="378"/>
    </location>
</feature>
<dbReference type="OrthoDB" id="10035668at2759"/>
<dbReference type="Pfam" id="PF03221">
    <property type="entry name" value="HTH_Tnp_Tc5"/>
    <property type="match status" value="1"/>
</dbReference>
<dbReference type="GO" id="GO:0003677">
    <property type="term" value="F:DNA binding"/>
    <property type="evidence" value="ECO:0007669"/>
    <property type="project" value="UniProtKB-KW"/>
</dbReference>
<sequence>MGRPQANKRSNRSTITEKKRKHWNARKKIAIIMYHENGHIQPGVKRLNTEVKLKYPALETALLTWVKEKRKNQNAVTQSMIQMKAKALAQQHQWQAICSGVGNYRRTTVAQCLPDDLVEKQQEFLSYIMYRHIQYDYSLAYISNMDKMPVSFDLPSNTTIDELGARSVSIHTTGHEKANFTVVLTCMADGTKFFLLIIFKLKNVSRENFPPETKRERISNLQSLLVLDSFSAYIVDSVKRHFGKKNTNITIIPGELTSRLQPLDVSVNKSFKTKWMAKVVKELTPTSNLKKPSYETVANWVRDSWNAIDVDLIRKSFKCCGISNKCDRTKDDWIFNYNRLRQGNQLGDKVEIPSDDERGNEKDKERETDDEYVGKKGEMDEETDKEYVDEKEETDEEYVDEGGKEDEEEEYEGEEDEYDDEYYSYYDQGTNYVNVWDD</sequence>
<feature type="compositionally biased region" description="Acidic residues" evidence="2">
    <location>
        <begin position="379"/>
        <end position="421"/>
    </location>
</feature>
<evidence type="ECO:0000256" key="1">
    <source>
        <dbReference type="ARBA" id="ARBA00023125"/>
    </source>
</evidence>
<dbReference type="EMBL" id="BLAL01000040">
    <property type="protein sequence ID" value="GES78914.1"/>
    <property type="molecule type" value="Genomic_DNA"/>
</dbReference>
<gene>
    <name evidence="5" type="ORF">RCL2_000622600</name>
</gene>
<comment type="caution">
    <text evidence="5">The sequence shown here is derived from an EMBL/GenBank/DDBJ whole genome shotgun (WGS) entry which is preliminary data.</text>
</comment>
<feature type="domain" description="HTH CENPB-type" evidence="4">
    <location>
        <begin position="55"/>
        <end position="91"/>
    </location>
</feature>
<feature type="region of interest" description="Disordered" evidence="2">
    <location>
        <begin position="1"/>
        <end position="20"/>
    </location>
</feature>
<evidence type="ECO:0000256" key="2">
    <source>
        <dbReference type="SAM" id="MobiDB-lite"/>
    </source>
</evidence>
<reference evidence="5" key="1">
    <citation type="submission" date="2019-10" db="EMBL/GenBank/DDBJ databases">
        <title>Conservation and host-specific expression of non-tandemly repeated heterogenous ribosome RNA gene in arbuscular mycorrhizal fungi.</title>
        <authorList>
            <person name="Maeda T."/>
            <person name="Kobayashi Y."/>
            <person name="Nakagawa T."/>
            <person name="Ezawa T."/>
            <person name="Yamaguchi K."/>
            <person name="Bino T."/>
            <person name="Nishimoto Y."/>
            <person name="Shigenobu S."/>
            <person name="Kawaguchi M."/>
        </authorList>
    </citation>
    <scope>NUCLEOTIDE SEQUENCE</scope>
    <source>
        <strain evidence="5">HR1</strain>
    </source>
</reference>
<dbReference type="Pfam" id="PF03184">
    <property type="entry name" value="DDE_1"/>
    <property type="match status" value="1"/>
</dbReference>
<dbReference type="AlphaFoldDB" id="A0A8H3L477"/>
<evidence type="ECO:0000313" key="6">
    <source>
        <dbReference type="Proteomes" id="UP000615446"/>
    </source>
</evidence>
<feature type="region of interest" description="Disordered" evidence="2">
    <location>
        <begin position="346"/>
        <end position="421"/>
    </location>
</feature>
<dbReference type="GO" id="GO:0005634">
    <property type="term" value="C:nucleus"/>
    <property type="evidence" value="ECO:0007669"/>
    <property type="project" value="TreeGrafter"/>
</dbReference>
<evidence type="ECO:0000259" key="4">
    <source>
        <dbReference type="Pfam" id="PF03221"/>
    </source>
</evidence>
<dbReference type="InterPro" id="IPR006600">
    <property type="entry name" value="HTH_CenpB_DNA-bd_dom"/>
</dbReference>
<dbReference type="PANTHER" id="PTHR19303:SF74">
    <property type="entry name" value="POGO TRANSPOSABLE ELEMENT WITH KRAB DOMAIN"/>
    <property type="match status" value="1"/>
</dbReference>
<protein>
    <submittedName>
        <fullName evidence="5">Pogo transposable element with KRAB domain</fullName>
    </submittedName>
</protein>
<feature type="domain" description="DDE-1" evidence="3">
    <location>
        <begin position="219"/>
        <end position="317"/>
    </location>
</feature>
<dbReference type="InterPro" id="IPR050863">
    <property type="entry name" value="CenT-Element_Derived"/>
</dbReference>
<name>A0A8H3L477_9GLOM</name>
<keyword evidence="1" id="KW-0238">DNA-binding</keyword>
<dbReference type="InterPro" id="IPR004875">
    <property type="entry name" value="DDE_SF_endonuclease_dom"/>
</dbReference>
<organism evidence="5 6">
    <name type="scientific">Rhizophagus clarus</name>
    <dbReference type="NCBI Taxonomy" id="94130"/>
    <lineage>
        <taxon>Eukaryota</taxon>
        <taxon>Fungi</taxon>
        <taxon>Fungi incertae sedis</taxon>
        <taxon>Mucoromycota</taxon>
        <taxon>Glomeromycotina</taxon>
        <taxon>Glomeromycetes</taxon>
        <taxon>Glomerales</taxon>
        <taxon>Glomeraceae</taxon>
        <taxon>Rhizophagus</taxon>
    </lineage>
</organism>
<proteinExistence type="predicted"/>
<accession>A0A8H3L477</accession>
<evidence type="ECO:0000259" key="3">
    <source>
        <dbReference type="Pfam" id="PF03184"/>
    </source>
</evidence>
<dbReference type="PANTHER" id="PTHR19303">
    <property type="entry name" value="TRANSPOSON"/>
    <property type="match status" value="1"/>
</dbReference>